<accession>U1MN43</accession>
<reference evidence="2 3" key="1">
    <citation type="journal article" date="2013" name="PLoS ONE">
        <title>Assembly-driven community genomics of a hypersaline microbial ecosystem.</title>
        <authorList>
            <person name="Podell S."/>
            <person name="Ugalde J.A."/>
            <person name="Narasingarao P."/>
            <person name="Banfield J.F."/>
            <person name="Heidelberg K.B."/>
            <person name="Allen E.E."/>
        </authorList>
    </citation>
    <scope>NUCLEOTIDE SEQUENCE [LARGE SCALE GENOMIC DNA]</scope>
    <source>
        <strain evidence="3">J07HQW1</strain>
    </source>
</reference>
<dbReference type="GO" id="GO:0016740">
    <property type="term" value="F:transferase activity"/>
    <property type="evidence" value="ECO:0007669"/>
    <property type="project" value="UniProtKB-KW"/>
</dbReference>
<dbReference type="Pfam" id="PF14269">
    <property type="entry name" value="Arylsulfotran_2"/>
    <property type="match status" value="1"/>
</dbReference>
<dbReference type="SUPFAM" id="SSF101898">
    <property type="entry name" value="NHL repeat"/>
    <property type="match status" value="1"/>
</dbReference>
<keyword evidence="1" id="KW-0812">Transmembrane</keyword>
<dbReference type="Proteomes" id="UP000030649">
    <property type="component" value="Unassembled WGS sequence"/>
</dbReference>
<dbReference type="Gene3D" id="2.120.10.30">
    <property type="entry name" value="TolB, C-terminal domain"/>
    <property type="match status" value="1"/>
</dbReference>
<dbReference type="PANTHER" id="PTHR35340:SF5">
    <property type="entry name" value="ASST-DOMAIN-CONTAINING PROTEIN"/>
    <property type="match status" value="1"/>
</dbReference>
<organism evidence="2 3">
    <name type="scientific">Haloquadratum walsbyi J07HQW1</name>
    <dbReference type="NCBI Taxonomy" id="1238424"/>
    <lineage>
        <taxon>Archaea</taxon>
        <taxon>Methanobacteriati</taxon>
        <taxon>Methanobacteriota</taxon>
        <taxon>Stenosarchaea group</taxon>
        <taxon>Halobacteria</taxon>
        <taxon>Halobacteriales</taxon>
        <taxon>Haloferacaceae</taxon>
        <taxon>Haloquadratum</taxon>
    </lineage>
</organism>
<sequence length="479" mass="54449">MSLSPISPMWLLRGFLCFVIITSFGAGVVLTAAYDPPEIQTGTVEDPARGTTYVAVQGFHFQGEGATKKPARLVSIDEQAQPKWIYNGSKRGVSWFYNVDPLPNGNILAVNTVPERTLVYELRPESKDRVWQQNFSITDTHDVDLINDDQLLVANMREYDTENETSNDRLFIYDLSKDEIVWEWYFKNHYPNQTDGGMNKDWSHVNDVDKIADGEYLVSPRNFDQVIVVNRSTKDITMQLGADQKHTILHEQHDPQYLESQIETPTILVADSENDRVVEYSCVTRSDTGECQWQQVWVVGDEQLNWPRDADRLPNGNTLIVDSLGHRVIEVTPTGEIVWEVYTPWAPFDVERASYGNEPGGPTMLDQNVSGSYQLSGSAGETPGTGTGIDAGTPTFPEWIKTTMSGTPLDSVALEFAETWQGVSQWVKPIWMAPWSLVYFSMDILLIFVWGTTEVILHRRWISTEIRRTLRRMRRLRSS</sequence>
<dbReference type="EMBL" id="KE356560">
    <property type="protein sequence ID" value="ERG91234.1"/>
    <property type="molecule type" value="Genomic_DNA"/>
</dbReference>
<dbReference type="InterPro" id="IPR011042">
    <property type="entry name" value="6-blade_b-propeller_TolB-like"/>
</dbReference>
<dbReference type="InterPro" id="IPR053143">
    <property type="entry name" value="Arylsulfate_ST"/>
</dbReference>
<dbReference type="STRING" id="1238424.J07HQW1_01267"/>
<dbReference type="AlphaFoldDB" id="U1MN43"/>
<evidence type="ECO:0000256" key="1">
    <source>
        <dbReference type="SAM" id="Phobius"/>
    </source>
</evidence>
<protein>
    <submittedName>
        <fullName evidence="2">Arylsulfotransferase (ASST)</fullName>
    </submittedName>
</protein>
<keyword evidence="2" id="KW-0808">Transferase</keyword>
<evidence type="ECO:0000313" key="3">
    <source>
        <dbReference type="Proteomes" id="UP000030649"/>
    </source>
</evidence>
<evidence type="ECO:0000313" key="2">
    <source>
        <dbReference type="EMBL" id="ERG91234.1"/>
    </source>
</evidence>
<keyword evidence="1" id="KW-0472">Membrane</keyword>
<dbReference type="InterPro" id="IPR039535">
    <property type="entry name" value="ASST-like"/>
</dbReference>
<name>U1MN43_9EURY</name>
<gene>
    <name evidence="2" type="ORF">J07HQW1_01267</name>
</gene>
<keyword evidence="1" id="KW-1133">Transmembrane helix</keyword>
<feature type="transmembrane region" description="Helical" evidence="1">
    <location>
        <begin position="437"/>
        <end position="457"/>
    </location>
</feature>
<proteinExistence type="predicted"/>
<dbReference type="HOGENOM" id="CLU_037095_0_0_2"/>
<feature type="transmembrane region" description="Helical" evidence="1">
    <location>
        <begin position="12"/>
        <end position="34"/>
    </location>
</feature>
<dbReference type="PANTHER" id="PTHR35340">
    <property type="entry name" value="PQQ ENZYME REPEAT PROTEIN-RELATED"/>
    <property type="match status" value="1"/>
</dbReference>